<keyword evidence="2" id="KW-1185">Reference proteome</keyword>
<dbReference type="PROSITE" id="PS51273">
    <property type="entry name" value="GATASE_TYPE_1"/>
    <property type="match status" value="1"/>
</dbReference>
<dbReference type="InterPro" id="IPR011697">
    <property type="entry name" value="Peptidase_C26"/>
</dbReference>
<gene>
    <name evidence="1" type="ORF">GD597_12120</name>
</gene>
<dbReference type="Pfam" id="PF07722">
    <property type="entry name" value="Peptidase_C26"/>
    <property type="match status" value="1"/>
</dbReference>
<reference evidence="1" key="1">
    <citation type="submission" date="2019-10" db="EMBL/GenBank/DDBJ databases">
        <title>Draft genome sequence of Panacibacter sp. KCS-6.</title>
        <authorList>
            <person name="Yim K.J."/>
        </authorList>
    </citation>
    <scope>NUCLEOTIDE SEQUENCE</scope>
    <source>
        <strain evidence="1">KCS-6</strain>
    </source>
</reference>
<dbReference type="GO" id="GO:0005829">
    <property type="term" value="C:cytosol"/>
    <property type="evidence" value="ECO:0007669"/>
    <property type="project" value="TreeGrafter"/>
</dbReference>
<evidence type="ECO:0008006" key="3">
    <source>
        <dbReference type="Google" id="ProtNLM"/>
    </source>
</evidence>
<evidence type="ECO:0000313" key="2">
    <source>
        <dbReference type="Proteomes" id="UP000598971"/>
    </source>
</evidence>
<dbReference type="InterPro" id="IPR044668">
    <property type="entry name" value="PuuD-like"/>
</dbReference>
<protein>
    <recommendedName>
        <fullName evidence="3">Gamma-glutamyl-gamma-aminobutyrate hydrolase family protein</fullName>
    </recommendedName>
</protein>
<evidence type="ECO:0000313" key="1">
    <source>
        <dbReference type="EMBL" id="NNV56209.1"/>
    </source>
</evidence>
<organism evidence="1 2">
    <name type="scientific">Limnovirga soli</name>
    <dbReference type="NCBI Taxonomy" id="2656915"/>
    <lineage>
        <taxon>Bacteria</taxon>
        <taxon>Pseudomonadati</taxon>
        <taxon>Bacteroidota</taxon>
        <taxon>Chitinophagia</taxon>
        <taxon>Chitinophagales</taxon>
        <taxon>Chitinophagaceae</taxon>
        <taxon>Limnovirga</taxon>
    </lineage>
</organism>
<dbReference type="EMBL" id="WHPF01000008">
    <property type="protein sequence ID" value="NNV56209.1"/>
    <property type="molecule type" value="Genomic_DNA"/>
</dbReference>
<accession>A0A8J8JV35</accession>
<dbReference type="GO" id="GO:0016811">
    <property type="term" value="F:hydrolase activity, acting on carbon-nitrogen (but not peptide) bonds, in linear amides"/>
    <property type="evidence" value="ECO:0007669"/>
    <property type="project" value="InterPro"/>
</dbReference>
<name>A0A8J8JV35_9BACT</name>
<dbReference type="Proteomes" id="UP000598971">
    <property type="component" value="Unassembled WGS sequence"/>
</dbReference>
<comment type="caution">
    <text evidence="1">The sequence shown here is derived from an EMBL/GenBank/DDBJ whole genome shotgun (WGS) entry which is preliminary data.</text>
</comment>
<dbReference type="AlphaFoldDB" id="A0A8J8JV35"/>
<dbReference type="PANTHER" id="PTHR43235:SF1">
    <property type="entry name" value="GLUTAMINE AMIDOTRANSFERASE PB2B2.05-RELATED"/>
    <property type="match status" value="1"/>
</dbReference>
<dbReference type="SUPFAM" id="SSF52317">
    <property type="entry name" value="Class I glutamine amidotransferase-like"/>
    <property type="match status" value="1"/>
</dbReference>
<proteinExistence type="predicted"/>
<dbReference type="PANTHER" id="PTHR43235">
    <property type="entry name" value="GLUTAMINE AMIDOTRANSFERASE PB2B2.05-RELATED"/>
    <property type="match status" value="1"/>
</dbReference>
<dbReference type="Gene3D" id="3.40.50.880">
    <property type="match status" value="1"/>
</dbReference>
<sequence length="237" mass="26398">MKIGLTHTGTEEKHQNYIRWLQSSPGVEVITLSAETQVDDEVFGSLDGIVISGGVDVHPSFYKMQTGYANQPDTFNESRDRFETRLFEFSQAKQIPLLGVCRALQLINCILGGTLIQDIGETANAIHRFDVNDKAHGVSIIPNTLLHTIAGKERLVTNSAHHQAIGRLGSGLKVNCTSDDGLIEGIEWADPLNRVFFLAVQWHPERLFKCGLEDGPLSRNIREYFIKVIEQSKKADL</sequence>
<dbReference type="InterPro" id="IPR029062">
    <property type="entry name" value="Class_I_gatase-like"/>
</dbReference>
<dbReference type="RefSeq" id="WP_171608154.1">
    <property type="nucleotide sequence ID" value="NZ_WHPF01000008.1"/>
</dbReference>